<keyword evidence="4" id="KW-0678">Repressor</keyword>
<comment type="similarity">
    <text evidence="2">Belongs to the Fur family.</text>
</comment>
<keyword evidence="7" id="KW-0238">DNA-binding</keyword>
<dbReference type="InterPro" id="IPR043135">
    <property type="entry name" value="Fur_C"/>
</dbReference>
<dbReference type="InterPro" id="IPR002481">
    <property type="entry name" value="FUR"/>
</dbReference>
<feature type="binding site" evidence="10">
    <location>
        <position position="89"/>
    </location>
    <ligand>
        <name>Fe cation</name>
        <dbReference type="ChEBI" id="CHEBI:24875"/>
    </ligand>
</feature>
<evidence type="ECO:0000313" key="11">
    <source>
        <dbReference type="EMBL" id="TCJ04185.1"/>
    </source>
</evidence>
<dbReference type="OrthoDB" id="8659436at2"/>
<evidence type="ECO:0000256" key="10">
    <source>
        <dbReference type="PIRSR" id="PIRSR602481-2"/>
    </source>
</evidence>
<evidence type="ECO:0000256" key="7">
    <source>
        <dbReference type="ARBA" id="ARBA00023125"/>
    </source>
</evidence>
<proteinExistence type="inferred from homology"/>
<comment type="subcellular location">
    <subcellularLocation>
        <location evidence="1">Cytoplasm</location>
    </subcellularLocation>
</comment>
<dbReference type="STRING" id="1742358.GCA_001439605_02294"/>
<keyword evidence="6" id="KW-0805">Transcription regulation</keyword>
<reference evidence="11 12" key="1">
    <citation type="submission" date="2019-03" db="EMBL/GenBank/DDBJ databases">
        <authorList>
            <person name="Jensen L."/>
            <person name="Storgaard J."/>
            <person name="Sulaj E."/>
            <person name="Schramm A."/>
            <person name="Marshall I.P.G."/>
        </authorList>
    </citation>
    <scope>NUCLEOTIDE SEQUENCE [LARGE SCALE GENOMIC DNA]</scope>
    <source>
        <strain evidence="11 12">2017H2G3</strain>
    </source>
</reference>
<comment type="cofactor">
    <cofactor evidence="10">
        <name>Mn(2+)</name>
        <dbReference type="ChEBI" id="CHEBI:29035"/>
    </cofactor>
    <cofactor evidence="10">
        <name>Fe(2+)</name>
        <dbReference type="ChEBI" id="CHEBI:29033"/>
    </cofactor>
    <text evidence="10">Binds 1 Mn(2+) or Fe(2+) ion per subunit.</text>
</comment>
<keyword evidence="12" id="KW-1185">Reference proteome</keyword>
<evidence type="ECO:0000313" key="12">
    <source>
        <dbReference type="Proteomes" id="UP000293846"/>
    </source>
</evidence>
<feature type="binding site" evidence="9">
    <location>
        <position position="95"/>
    </location>
    <ligand>
        <name>Zn(2+)</name>
        <dbReference type="ChEBI" id="CHEBI:29105"/>
    </ligand>
</feature>
<gene>
    <name evidence="11" type="ORF">E0Y62_10530</name>
</gene>
<accession>A0A4R1B250</accession>
<feature type="binding site" evidence="9">
    <location>
        <position position="135"/>
    </location>
    <ligand>
        <name>Zn(2+)</name>
        <dbReference type="ChEBI" id="CHEBI:29105"/>
    </ligand>
</feature>
<dbReference type="Gene3D" id="1.10.10.10">
    <property type="entry name" value="Winged helix-like DNA-binding domain superfamily/Winged helix DNA-binding domain"/>
    <property type="match status" value="1"/>
</dbReference>
<dbReference type="PANTHER" id="PTHR33202">
    <property type="entry name" value="ZINC UPTAKE REGULATION PROTEIN"/>
    <property type="match status" value="1"/>
</dbReference>
<evidence type="ECO:0000256" key="8">
    <source>
        <dbReference type="ARBA" id="ARBA00023163"/>
    </source>
</evidence>
<keyword evidence="5 9" id="KW-0862">Zinc</keyword>
<feature type="binding site" evidence="10">
    <location>
        <position position="124"/>
    </location>
    <ligand>
        <name>Fe cation</name>
        <dbReference type="ChEBI" id="CHEBI:24875"/>
    </ligand>
</feature>
<dbReference type="RefSeq" id="WP_131236830.1">
    <property type="nucleotide sequence ID" value="NZ_SJTH01000010.1"/>
</dbReference>
<feature type="binding site" evidence="9">
    <location>
        <position position="132"/>
    </location>
    <ligand>
        <name>Zn(2+)</name>
        <dbReference type="ChEBI" id="CHEBI:29105"/>
    </ligand>
</feature>
<sequence>MDVNEALQLLKEKGYKHTGKREEMLELFAKSNKYLTARDVLAWMKDDYPGLSFDTIYRNLSLFVDLEIFEMTELSGEKHFRYTCAREHHHHHFICLDCGKTKEINTCPMKEVQDNLRGYDISGHKFEIYGKCPECFEHTDVDAAYR</sequence>
<dbReference type="InterPro" id="IPR036388">
    <property type="entry name" value="WH-like_DNA-bd_sf"/>
</dbReference>
<dbReference type="GO" id="GO:1900376">
    <property type="term" value="P:regulation of secondary metabolite biosynthetic process"/>
    <property type="evidence" value="ECO:0007669"/>
    <property type="project" value="TreeGrafter"/>
</dbReference>
<comment type="caution">
    <text evidence="11">The sequence shown here is derived from an EMBL/GenBank/DDBJ whole genome shotgun (WGS) entry which is preliminary data.</text>
</comment>
<dbReference type="EMBL" id="SJTH01000010">
    <property type="protein sequence ID" value="TCJ04185.1"/>
    <property type="molecule type" value="Genomic_DNA"/>
</dbReference>
<evidence type="ECO:0000256" key="3">
    <source>
        <dbReference type="ARBA" id="ARBA00022490"/>
    </source>
</evidence>
<dbReference type="GO" id="GO:0005737">
    <property type="term" value="C:cytoplasm"/>
    <property type="evidence" value="ECO:0007669"/>
    <property type="project" value="UniProtKB-SubCell"/>
</dbReference>
<dbReference type="InterPro" id="IPR036390">
    <property type="entry name" value="WH_DNA-bd_sf"/>
</dbReference>
<feature type="binding site" evidence="9">
    <location>
        <position position="98"/>
    </location>
    <ligand>
        <name>Zn(2+)</name>
        <dbReference type="ChEBI" id="CHEBI:29105"/>
    </ligand>
</feature>
<dbReference type="PANTHER" id="PTHR33202:SF1">
    <property type="entry name" value="FERRIC UPTAKE REGULATION PROTEIN"/>
    <property type="match status" value="1"/>
</dbReference>
<dbReference type="CDD" id="cd07153">
    <property type="entry name" value="Fur_like"/>
    <property type="match status" value="1"/>
</dbReference>
<evidence type="ECO:0000256" key="6">
    <source>
        <dbReference type="ARBA" id="ARBA00023015"/>
    </source>
</evidence>
<evidence type="ECO:0000256" key="5">
    <source>
        <dbReference type="ARBA" id="ARBA00022833"/>
    </source>
</evidence>
<dbReference type="GO" id="GO:0000976">
    <property type="term" value="F:transcription cis-regulatory region binding"/>
    <property type="evidence" value="ECO:0007669"/>
    <property type="project" value="TreeGrafter"/>
</dbReference>
<dbReference type="Pfam" id="PF01475">
    <property type="entry name" value="FUR"/>
    <property type="match status" value="1"/>
</dbReference>
<dbReference type="GO" id="GO:0003700">
    <property type="term" value="F:DNA-binding transcription factor activity"/>
    <property type="evidence" value="ECO:0007669"/>
    <property type="project" value="InterPro"/>
</dbReference>
<dbReference type="SUPFAM" id="SSF46785">
    <property type="entry name" value="Winged helix' DNA-binding domain"/>
    <property type="match status" value="1"/>
</dbReference>
<protein>
    <submittedName>
        <fullName evidence="11">Transcriptional repressor</fullName>
    </submittedName>
</protein>
<dbReference type="AlphaFoldDB" id="A0A4R1B250"/>
<evidence type="ECO:0000256" key="1">
    <source>
        <dbReference type="ARBA" id="ARBA00004496"/>
    </source>
</evidence>
<organism evidence="11 12">
    <name type="scientific">Cytobacillus praedii</name>
    <dbReference type="NCBI Taxonomy" id="1742358"/>
    <lineage>
        <taxon>Bacteria</taxon>
        <taxon>Bacillati</taxon>
        <taxon>Bacillota</taxon>
        <taxon>Bacilli</taxon>
        <taxon>Bacillales</taxon>
        <taxon>Bacillaceae</taxon>
        <taxon>Cytobacillus</taxon>
    </lineage>
</organism>
<evidence type="ECO:0000256" key="2">
    <source>
        <dbReference type="ARBA" id="ARBA00007957"/>
    </source>
</evidence>
<evidence type="ECO:0000256" key="4">
    <source>
        <dbReference type="ARBA" id="ARBA00022491"/>
    </source>
</evidence>
<keyword evidence="8" id="KW-0804">Transcription</keyword>
<dbReference type="Gene3D" id="3.30.1490.190">
    <property type="match status" value="1"/>
</dbReference>
<keyword evidence="10" id="KW-0408">Iron</keyword>
<name>A0A4R1B250_9BACI</name>
<keyword evidence="9" id="KW-0479">Metal-binding</keyword>
<evidence type="ECO:0000256" key="9">
    <source>
        <dbReference type="PIRSR" id="PIRSR602481-1"/>
    </source>
</evidence>
<dbReference type="GO" id="GO:0008270">
    <property type="term" value="F:zinc ion binding"/>
    <property type="evidence" value="ECO:0007669"/>
    <property type="project" value="TreeGrafter"/>
</dbReference>
<dbReference type="Proteomes" id="UP000293846">
    <property type="component" value="Unassembled WGS sequence"/>
</dbReference>
<keyword evidence="3" id="KW-0963">Cytoplasm</keyword>
<dbReference type="GO" id="GO:0045892">
    <property type="term" value="P:negative regulation of DNA-templated transcription"/>
    <property type="evidence" value="ECO:0007669"/>
    <property type="project" value="TreeGrafter"/>
</dbReference>
<comment type="cofactor">
    <cofactor evidence="9">
        <name>Zn(2+)</name>
        <dbReference type="ChEBI" id="CHEBI:29105"/>
    </cofactor>
    <text evidence="9">Binds 1 zinc ion per subunit.</text>
</comment>
<dbReference type="FunFam" id="1.10.10.10:FF:000169">
    <property type="entry name" value="Transcriptional regulator, Fur family"/>
    <property type="match status" value="1"/>
</dbReference>